<organism evidence="1 2">
    <name type="scientific">Polyplosphaeria fusca</name>
    <dbReference type="NCBI Taxonomy" id="682080"/>
    <lineage>
        <taxon>Eukaryota</taxon>
        <taxon>Fungi</taxon>
        <taxon>Dikarya</taxon>
        <taxon>Ascomycota</taxon>
        <taxon>Pezizomycotina</taxon>
        <taxon>Dothideomycetes</taxon>
        <taxon>Pleosporomycetidae</taxon>
        <taxon>Pleosporales</taxon>
        <taxon>Tetraplosphaeriaceae</taxon>
        <taxon>Polyplosphaeria</taxon>
    </lineage>
</organism>
<name>A0A9P4UU22_9PLEO</name>
<reference evidence="1" key="1">
    <citation type="journal article" date="2020" name="Stud. Mycol.">
        <title>101 Dothideomycetes genomes: a test case for predicting lifestyles and emergence of pathogens.</title>
        <authorList>
            <person name="Haridas S."/>
            <person name="Albert R."/>
            <person name="Binder M."/>
            <person name="Bloem J."/>
            <person name="Labutti K."/>
            <person name="Salamov A."/>
            <person name="Andreopoulos B."/>
            <person name="Baker S."/>
            <person name="Barry K."/>
            <person name="Bills G."/>
            <person name="Bluhm B."/>
            <person name="Cannon C."/>
            <person name="Castanera R."/>
            <person name="Culley D."/>
            <person name="Daum C."/>
            <person name="Ezra D."/>
            <person name="Gonzalez J."/>
            <person name="Henrissat B."/>
            <person name="Kuo A."/>
            <person name="Liang C."/>
            <person name="Lipzen A."/>
            <person name="Lutzoni F."/>
            <person name="Magnuson J."/>
            <person name="Mondo S."/>
            <person name="Nolan M."/>
            <person name="Ohm R."/>
            <person name="Pangilinan J."/>
            <person name="Park H.-J."/>
            <person name="Ramirez L."/>
            <person name="Alfaro M."/>
            <person name="Sun H."/>
            <person name="Tritt A."/>
            <person name="Yoshinaga Y."/>
            <person name="Zwiers L.-H."/>
            <person name="Turgeon B."/>
            <person name="Goodwin S."/>
            <person name="Spatafora J."/>
            <person name="Crous P."/>
            <person name="Grigoriev I."/>
        </authorList>
    </citation>
    <scope>NUCLEOTIDE SEQUENCE</scope>
    <source>
        <strain evidence="1">CBS 125425</strain>
    </source>
</reference>
<accession>A0A9P4UU22</accession>
<comment type="caution">
    <text evidence="1">The sequence shown here is derived from an EMBL/GenBank/DDBJ whole genome shotgun (WGS) entry which is preliminary data.</text>
</comment>
<dbReference type="Proteomes" id="UP000799444">
    <property type="component" value="Unassembled WGS sequence"/>
</dbReference>
<sequence>MRPSSARATLVHSFFARAQFKPPPRSFSLFHARPLLHSRSDDFSERRTLAALDESAFRLVSASNKMQVAAAASFFSS</sequence>
<gene>
    <name evidence="1" type="ORF">EJ04DRAFT_516607</name>
</gene>
<evidence type="ECO:0000313" key="1">
    <source>
        <dbReference type="EMBL" id="KAF2728442.1"/>
    </source>
</evidence>
<dbReference type="AlphaFoldDB" id="A0A9P4UU22"/>
<evidence type="ECO:0000313" key="2">
    <source>
        <dbReference type="Proteomes" id="UP000799444"/>
    </source>
</evidence>
<proteinExistence type="predicted"/>
<keyword evidence="2" id="KW-1185">Reference proteome</keyword>
<dbReference type="EMBL" id="ML996280">
    <property type="protein sequence ID" value="KAF2728442.1"/>
    <property type="molecule type" value="Genomic_DNA"/>
</dbReference>
<protein>
    <submittedName>
        <fullName evidence="1">Uncharacterized protein</fullName>
    </submittedName>
</protein>